<dbReference type="Gene3D" id="1.20.890.10">
    <property type="entry name" value="cAMP-dependent protein kinase regulatory subunit, dimerization-anchoring domain"/>
    <property type="match status" value="1"/>
</dbReference>
<gene>
    <name evidence="9" type="ORF">PROFUN_06281</name>
</gene>
<evidence type="ECO:0000256" key="7">
    <source>
        <dbReference type="ARBA" id="ARBA00044172"/>
    </source>
</evidence>
<keyword evidence="10" id="KW-1185">Reference proteome</keyword>
<keyword evidence="6" id="KW-0539">Nucleus</keyword>
<dbReference type="EMBL" id="MDYQ01000107">
    <property type="protein sequence ID" value="PRP82269.1"/>
    <property type="molecule type" value="Genomic_DNA"/>
</dbReference>
<dbReference type="InterPro" id="IPR049629">
    <property type="entry name" value="DPY30_SDC1_DD"/>
</dbReference>
<evidence type="ECO:0000313" key="10">
    <source>
        <dbReference type="Proteomes" id="UP000241769"/>
    </source>
</evidence>
<dbReference type="InterPro" id="IPR007858">
    <property type="entry name" value="Dpy-30_motif"/>
</dbReference>
<comment type="similarity">
    <text evidence="2">Belongs to the dpy-30 family.</text>
</comment>
<accession>A0A2P6NE85</accession>
<evidence type="ECO:0000256" key="1">
    <source>
        <dbReference type="ARBA" id="ARBA00004123"/>
    </source>
</evidence>
<organism evidence="9 10">
    <name type="scientific">Planoprotostelium fungivorum</name>
    <dbReference type="NCBI Taxonomy" id="1890364"/>
    <lineage>
        <taxon>Eukaryota</taxon>
        <taxon>Amoebozoa</taxon>
        <taxon>Evosea</taxon>
        <taxon>Variosea</taxon>
        <taxon>Cavosteliida</taxon>
        <taxon>Cavosteliaceae</taxon>
        <taxon>Planoprotostelium</taxon>
    </lineage>
</organism>
<protein>
    <recommendedName>
        <fullName evidence="7">Protein dpy-30 homolog</fullName>
    </recommendedName>
</protein>
<keyword evidence="3" id="KW-0156">Chromatin regulator</keyword>
<dbReference type="STRING" id="1890364.A0A2P6NE85"/>
<feature type="region of interest" description="Disordered" evidence="8">
    <location>
        <begin position="1"/>
        <end position="34"/>
    </location>
</feature>
<evidence type="ECO:0000256" key="5">
    <source>
        <dbReference type="ARBA" id="ARBA00023163"/>
    </source>
</evidence>
<dbReference type="GO" id="GO:0006325">
    <property type="term" value="P:chromatin organization"/>
    <property type="evidence" value="ECO:0007669"/>
    <property type="project" value="UniProtKB-KW"/>
</dbReference>
<keyword evidence="5" id="KW-0804">Transcription</keyword>
<evidence type="ECO:0000256" key="6">
    <source>
        <dbReference type="ARBA" id="ARBA00023242"/>
    </source>
</evidence>
<name>A0A2P6NE85_9EUKA</name>
<evidence type="ECO:0000256" key="2">
    <source>
        <dbReference type="ARBA" id="ARBA00010849"/>
    </source>
</evidence>
<dbReference type="PANTHER" id="PTHR23356:SF16">
    <property type="entry name" value="DPY30 DOMAIN CONTAINING 2"/>
    <property type="match status" value="1"/>
</dbReference>
<dbReference type="Pfam" id="PF05186">
    <property type="entry name" value="Dpy-30"/>
    <property type="match status" value="1"/>
</dbReference>
<keyword evidence="4" id="KW-0805">Transcription regulation</keyword>
<comment type="caution">
    <text evidence="9">The sequence shown here is derived from an EMBL/GenBank/DDBJ whole genome shotgun (WGS) entry which is preliminary data.</text>
</comment>
<feature type="compositionally biased region" description="Polar residues" evidence="8">
    <location>
        <begin position="1"/>
        <end position="21"/>
    </location>
</feature>
<evidence type="ECO:0000256" key="4">
    <source>
        <dbReference type="ARBA" id="ARBA00023015"/>
    </source>
</evidence>
<comment type="subcellular location">
    <subcellularLocation>
        <location evidence="1">Nucleus</location>
    </subcellularLocation>
</comment>
<dbReference type="OrthoDB" id="417678at2759"/>
<dbReference type="Proteomes" id="UP000241769">
    <property type="component" value="Unassembled WGS sequence"/>
</dbReference>
<evidence type="ECO:0000256" key="8">
    <source>
        <dbReference type="SAM" id="MobiDB-lite"/>
    </source>
</evidence>
<dbReference type="CDD" id="cd22965">
    <property type="entry name" value="DD_DPY30_SDC1"/>
    <property type="match status" value="1"/>
</dbReference>
<dbReference type="InParanoid" id="A0A2P6NE85"/>
<dbReference type="AlphaFoldDB" id="A0A2P6NE85"/>
<evidence type="ECO:0000256" key="3">
    <source>
        <dbReference type="ARBA" id="ARBA00022853"/>
    </source>
</evidence>
<proteinExistence type="inferred from homology"/>
<evidence type="ECO:0000313" key="9">
    <source>
        <dbReference type="EMBL" id="PRP82269.1"/>
    </source>
</evidence>
<dbReference type="InterPro" id="IPR037856">
    <property type="entry name" value="Sdc1/DPY30"/>
</dbReference>
<dbReference type="PANTHER" id="PTHR23356">
    <property type="entry name" value="DPY30-RELATED"/>
    <property type="match status" value="1"/>
</dbReference>
<dbReference type="GO" id="GO:0048188">
    <property type="term" value="C:Set1C/COMPASS complex"/>
    <property type="evidence" value="ECO:0007669"/>
    <property type="project" value="InterPro"/>
</dbReference>
<sequence length="87" mass="9621">MSGEESSSIAEEVTSQSTEDIPSTDKPLDTDPINRTINTQALPLRNYLESSVVPLLIEGLNAVARERPKNPVEYLAVYLLKHNPQKS</sequence>
<reference evidence="9 10" key="1">
    <citation type="journal article" date="2018" name="Genome Biol. Evol.">
        <title>Multiple Roots of Fruiting Body Formation in Amoebozoa.</title>
        <authorList>
            <person name="Hillmann F."/>
            <person name="Forbes G."/>
            <person name="Novohradska S."/>
            <person name="Ferling I."/>
            <person name="Riege K."/>
            <person name="Groth M."/>
            <person name="Westermann M."/>
            <person name="Marz M."/>
            <person name="Spaller T."/>
            <person name="Winckler T."/>
            <person name="Schaap P."/>
            <person name="Glockner G."/>
        </authorList>
    </citation>
    <scope>NUCLEOTIDE SEQUENCE [LARGE SCALE GENOMIC DNA]</scope>
    <source>
        <strain evidence="9 10">Jena</strain>
    </source>
</reference>